<feature type="chain" id="PRO_5021987074" description="Cytochrome c domain-containing protein" evidence="1">
    <location>
        <begin position="21"/>
        <end position="475"/>
    </location>
</feature>
<keyword evidence="1" id="KW-0732">Signal</keyword>
<gene>
    <name evidence="2" type="ORF">EVG15_07825</name>
</gene>
<accession>A0A519BL87</accession>
<comment type="caution">
    <text evidence="2">The sequence shown here is derived from an EMBL/GenBank/DDBJ whole genome shotgun (WGS) entry which is preliminary data.</text>
</comment>
<protein>
    <recommendedName>
        <fullName evidence="4">Cytochrome c domain-containing protein</fullName>
    </recommendedName>
</protein>
<feature type="signal peptide" evidence="1">
    <location>
        <begin position="1"/>
        <end position="20"/>
    </location>
</feature>
<dbReference type="EMBL" id="SGBB01000015">
    <property type="protein sequence ID" value="RZD18048.1"/>
    <property type="molecule type" value="Genomic_DNA"/>
</dbReference>
<sequence length="475" mass="51178">MKKKLTVFLIALFVLGVSFAIVPKKANAIPAFAQKYHFSCAVCHTVFPNLNPFGRAFWRNGFRLPGTNGTPADATQITQGLSLPNPWPIPVMIEPIISYTHNSNENLNGSTPTDAFNAAADLVAAGAFKVYTPFANSISFYVHYGATSSSTFAQKQIFASINGIGSGFGIAPHLLNLKIGQVTTASPYFYRQMPFYLGAGPVGAGQGLSIGNNTYVGGNGGEAGALIHSRNEGLALYGTPGYHLWYKVTVTNDSGANHYNLVNASASNAMEYSYQLKEYYPLASLGQLEFGYYGATIGEPMSSNGGVSETYNNRVTVNGVDVDLSNDIYELGLTWMEQNDSNPYGPSGITYYNANGTIAGSQSSNGYSDFEVYGRYLFPQIGNGLMLSADYATYSWSHKGAQEGYNGTYGTSCSNSQLYQTGAYTSGNCSNNGIKDALNLEAEYNLAYNAHLYLEYVFTNHSQDNILGSGLDFAF</sequence>
<evidence type="ECO:0000256" key="1">
    <source>
        <dbReference type="SAM" id="SignalP"/>
    </source>
</evidence>
<name>A0A519BL87_9DELT</name>
<proteinExistence type="predicted"/>
<dbReference type="Proteomes" id="UP000319296">
    <property type="component" value="Unassembled WGS sequence"/>
</dbReference>
<reference evidence="2 3" key="1">
    <citation type="journal article" date="2019" name="ISME J.">
        <title>Insights into ecological role of a new deltaproteobacterial order Candidatus Acidulodesulfobacterales by metagenomics and metatranscriptomics.</title>
        <authorList>
            <person name="Tan S."/>
            <person name="Liu J."/>
            <person name="Fang Y."/>
            <person name="Hedlund B.P."/>
            <person name="Lian Z.H."/>
            <person name="Huang L.Y."/>
            <person name="Li J.T."/>
            <person name="Huang L.N."/>
            <person name="Li W.J."/>
            <person name="Jiang H.C."/>
            <person name="Dong H.L."/>
            <person name="Shu W.S."/>
        </authorList>
    </citation>
    <scope>NUCLEOTIDE SEQUENCE [LARGE SCALE GENOMIC DNA]</scope>
    <source>
        <strain evidence="2">AP1</strain>
    </source>
</reference>
<evidence type="ECO:0000313" key="3">
    <source>
        <dbReference type="Proteomes" id="UP000319296"/>
    </source>
</evidence>
<organism evidence="2 3">
    <name type="scientific">Candidatus Acididesulfobacter diazotrophicus</name>
    <dbReference type="NCBI Taxonomy" id="2597226"/>
    <lineage>
        <taxon>Bacteria</taxon>
        <taxon>Deltaproteobacteria</taxon>
        <taxon>Candidatus Acidulodesulfobacterales</taxon>
        <taxon>Candidatus Acididesulfobacter</taxon>
    </lineage>
</organism>
<dbReference type="AlphaFoldDB" id="A0A519BL87"/>
<evidence type="ECO:0008006" key="4">
    <source>
        <dbReference type="Google" id="ProtNLM"/>
    </source>
</evidence>
<evidence type="ECO:0000313" key="2">
    <source>
        <dbReference type="EMBL" id="RZD18048.1"/>
    </source>
</evidence>